<sequence>MAATPEELLGLMEPAPPSPSVLLDHPSITHGDSEPPQDDPNLEYISRMLMEEDIVDKFFYQYPDHPKLLQAEQPFAQILSGAATTPSNSEETSSSAPDKLASTLLPSGGNNTEIVVSRFFSREVQDPTFFLNGTCLVEPNSKGSTSMDMLSMAFFRGIEEANMFLPTENAVVAGRRRKNRFDMGGEMEAGLGRRSKQIVVLVHADSDEEATALEKLDRLILNGYDMYLNEMQEVARFTLDKQNKAAQLSIYRRRGVRPMAVTDLETLLIRCAEAVASNDRRSAHDLLEQVKWHSSPTGDGRQRLAHYFAKGLEARLAGTGSQLYHAFMGKPASVVELIKGYHLFMAACCFLKVALLFSNKIIYNAIAGRRRLHIVHYGINTGFQWPKLLRWLADREGGPPEVRITGINNPQPGLHPAEQIEEAGRRLTNCASQFGVPFKFHAIASKAEAVRAEDLHIDPDEVLVVNSVFFFRILMDESLTFDKVSPRDMVLNTIRKMKPAVFVQSVVNGAYSAAFFMTRFREALYYFTALFDVMETTIPRDNDKRLLVERDIFARSAVNMIACEGVDRVERSQNYREWQARNQRAGLRQLPLDPDIVLMLKDTVKNEYHKNFTINEDHRWLLQGWKGRVLCAHAAWAADDANGSEVT</sequence>
<proteinExistence type="predicted"/>
<accession>A0ACD5ZW23</accession>
<reference evidence="1" key="1">
    <citation type="submission" date="2021-05" db="EMBL/GenBank/DDBJ databases">
        <authorList>
            <person name="Scholz U."/>
            <person name="Mascher M."/>
            <person name="Fiebig A."/>
        </authorList>
    </citation>
    <scope>NUCLEOTIDE SEQUENCE [LARGE SCALE GENOMIC DNA]</scope>
</reference>
<dbReference type="Proteomes" id="UP001732700">
    <property type="component" value="Chromosome 7C"/>
</dbReference>
<organism evidence="1 2">
    <name type="scientific">Avena sativa</name>
    <name type="common">Oat</name>
    <dbReference type="NCBI Taxonomy" id="4498"/>
    <lineage>
        <taxon>Eukaryota</taxon>
        <taxon>Viridiplantae</taxon>
        <taxon>Streptophyta</taxon>
        <taxon>Embryophyta</taxon>
        <taxon>Tracheophyta</taxon>
        <taxon>Spermatophyta</taxon>
        <taxon>Magnoliopsida</taxon>
        <taxon>Liliopsida</taxon>
        <taxon>Poales</taxon>
        <taxon>Poaceae</taxon>
        <taxon>BOP clade</taxon>
        <taxon>Pooideae</taxon>
        <taxon>Poodae</taxon>
        <taxon>Poeae</taxon>
        <taxon>Poeae Chloroplast Group 1 (Aveneae type)</taxon>
        <taxon>Aveninae</taxon>
        <taxon>Avena</taxon>
    </lineage>
</organism>
<keyword evidence="2" id="KW-1185">Reference proteome</keyword>
<evidence type="ECO:0000313" key="2">
    <source>
        <dbReference type="Proteomes" id="UP001732700"/>
    </source>
</evidence>
<reference evidence="1" key="2">
    <citation type="submission" date="2025-09" db="UniProtKB">
        <authorList>
            <consortium name="EnsemblPlants"/>
        </authorList>
    </citation>
    <scope>IDENTIFICATION</scope>
</reference>
<dbReference type="EnsemblPlants" id="AVESA.00010b.r2.7CG0680630.1">
    <property type="protein sequence ID" value="AVESA.00010b.r2.7CG0680630.1.CDS.1"/>
    <property type="gene ID" value="AVESA.00010b.r2.7CG0680630"/>
</dbReference>
<evidence type="ECO:0000313" key="1">
    <source>
        <dbReference type="EnsemblPlants" id="AVESA.00010b.r2.7CG0680630.1.CDS.1"/>
    </source>
</evidence>
<name>A0ACD5ZW23_AVESA</name>
<protein>
    <submittedName>
        <fullName evidence="1">Uncharacterized protein</fullName>
    </submittedName>
</protein>